<comment type="caution">
    <text evidence="3">The sequence shown here is derived from an EMBL/GenBank/DDBJ whole genome shotgun (WGS) entry which is preliminary data.</text>
</comment>
<organism evidence="3 4">
    <name type="scientific">Triangularia setosa</name>
    <dbReference type="NCBI Taxonomy" id="2587417"/>
    <lineage>
        <taxon>Eukaryota</taxon>
        <taxon>Fungi</taxon>
        <taxon>Dikarya</taxon>
        <taxon>Ascomycota</taxon>
        <taxon>Pezizomycotina</taxon>
        <taxon>Sordariomycetes</taxon>
        <taxon>Sordariomycetidae</taxon>
        <taxon>Sordariales</taxon>
        <taxon>Podosporaceae</taxon>
        <taxon>Triangularia</taxon>
    </lineage>
</organism>
<dbReference type="PANTHER" id="PTHR21248:SF22">
    <property type="entry name" value="PHOSPHOLIPASE D"/>
    <property type="match status" value="1"/>
</dbReference>
<reference evidence="3" key="2">
    <citation type="submission" date="2023-05" db="EMBL/GenBank/DDBJ databases">
        <authorList>
            <consortium name="Lawrence Berkeley National Laboratory"/>
            <person name="Steindorff A."/>
            <person name="Hensen N."/>
            <person name="Bonometti L."/>
            <person name="Westerberg I."/>
            <person name="Brannstrom I.O."/>
            <person name="Guillou S."/>
            <person name="Cros-Aarteil S."/>
            <person name="Calhoun S."/>
            <person name="Haridas S."/>
            <person name="Kuo A."/>
            <person name="Mondo S."/>
            <person name="Pangilinan J."/>
            <person name="Riley R."/>
            <person name="Labutti K."/>
            <person name="Andreopoulos B."/>
            <person name="Lipzen A."/>
            <person name="Chen C."/>
            <person name="Yanf M."/>
            <person name="Daum C."/>
            <person name="Ng V."/>
            <person name="Clum A."/>
            <person name="Ohm R."/>
            <person name="Martin F."/>
            <person name="Silar P."/>
            <person name="Natvig D."/>
            <person name="Lalanne C."/>
            <person name="Gautier V."/>
            <person name="Ament-Velasquez S.L."/>
            <person name="Kruys A."/>
            <person name="Hutchinson M.I."/>
            <person name="Powell A.J."/>
            <person name="Barry K."/>
            <person name="Miller A.N."/>
            <person name="Grigoriev I.V."/>
            <person name="Debuchy R."/>
            <person name="Gladieux P."/>
            <person name="Thoren M.H."/>
            <person name="Johannesson H."/>
        </authorList>
    </citation>
    <scope>NUCLEOTIDE SEQUENCE</scope>
    <source>
        <strain evidence="3">CBS 892.96</strain>
    </source>
</reference>
<dbReference type="Proteomes" id="UP001302321">
    <property type="component" value="Unassembled WGS sequence"/>
</dbReference>
<dbReference type="InterPro" id="IPR001736">
    <property type="entry name" value="PLipase_D/transphosphatidylase"/>
</dbReference>
<evidence type="ECO:0000313" key="3">
    <source>
        <dbReference type="EMBL" id="KAK4172650.1"/>
    </source>
</evidence>
<evidence type="ECO:0000256" key="1">
    <source>
        <dbReference type="SAM" id="MobiDB-lite"/>
    </source>
</evidence>
<feature type="compositionally biased region" description="Polar residues" evidence="1">
    <location>
        <begin position="319"/>
        <end position="336"/>
    </location>
</feature>
<dbReference type="EMBL" id="MU866404">
    <property type="protein sequence ID" value="KAK4172650.1"/>
    <property type="molecule type" value="Genomic_DNA"/>
</dbReference>
<accession>A0AAN6VZS8</accession>
<dbReference type="PANTHER" id="PTHR21248">
    <property type="entry name" value="CARDIOLIPIN SYNTHASE"/>
    <property type="match status" value="1"/>
</dbReference>
<protein>
    <recommendedName>
        <fullName evidence="2">PLD phosphodiesterase domain-containing protein</fullName>
    </recommendedName>
</protein>
<dbReference type="Gene3D" id="3.30.870.10">
    <property type="entry name" value="Endonuclease Chain A"/>
    <property type="match status" value="2"/>
</dbReference>
<evidence type="ECO:0000259" key="2">
    <source>
        <dbReference type="PROSITE" id="PS50035"/>
    </source>
</evidence>
<dbReference type="GO" id="GO:0030572">
    <property type="term" value="F:phosphatidyltransferase activity"/>
    <property type="evidence" value="ECO:0007669"/>
    <property type="project" value="UniProtKB-ARBA"/>
</dbReference>
<dbReference type="SUPFAM" id="SSF56024">
    <property type="entry name" value="Phospholipase D/nuclease"/>
    <property type="match status" value="2"/>
</dbReference>
<dbReference type="CDD" id="cd00138">
    <property type="entry name" value="PLDc_SF"/>
    <property type="match status" value="1"/>
</dbReference>
<dbReference type="AlphaFoldDB" id="A0AAN6VZS8"/>
<proteinExistence type="predicted"/>
<dbReference type="Pfam" id="PF13091">
    <property type="entry name" value="PLDc_2"/>
    <property type="match status" value="1"/>
</dbReference>
<gene>
    <name evidence="3" type="ORF">QBC36DRAFT_362185</name>
</gene>
<feature type="region of interest" description="Disordered" evidence="1">
    <location>
        <begin position="318"/>
        <end position="345"/>
    </location>
</feature>
<sequence length="642" mass="70643">MKKHQIDLEHSNISDRLLHFCTSPRSVSSLIAENPARSPADAWETLYGKKAVKNVNSGMVQANGDANGSIDTEQAGLKRAEMCGKWGDTKPSELFLKIYHDALCALNGDPSRGMVSPSLMGSYGTIPLSIIATIPEISRHIANVIVRAQTEVFLATNYWQNGAASSYIREAICELDRRVAARDGPKVKVKIIYDRGSPKQLFEPRYFVSEKDFSGPNVNLPSRAEIPNIEMEVVNYHQPVMGTFHAKYVVVDRKIALLQSNNVQDNDNLEMMIHLEGPIVDSFVDVAVLSWGKPWDDFTQVQDEIKEANGNIAIVANGHASQPSTTNPHLNDNLHTPSHPHYDPDIASEVARFNTFLIPTENKSHLDAVNTLLNHTTNPSFPSDPTLKPNPPPEDRFTPYISHSTASSVPIALVTRSPHGPPTHHSLPNPQNASWLSALKHAKKSVFIQSPTLNAEPLLPAIIGACERGVEVTCYICLGYNDAGELLPHQNGHNEKIASDLYRNLSDFGKQHLHYYWYVAKDQTVPLVQSKRKRSCHIKIMIVDEEVGIMGNGNQDTQSWFHSCEVNVLVDGEEVVKGWVEGLRRGQNTGVYGGLDRTEGVWRDGEGKEAEGAIGPGVGGRGMGWIKGFVGAVKRVKGTGGF</sequence>
<dbReference type="GO" id="GO:0032049">
    <property type="term" value="P:cardiolipin biosynthetic process"/>
    <property type="evidence" value="ECO:0007669"/>
    <property type="project" value="UniProtKB-ARBA"/>
</dbReference>
<keyword evidence="4" id="KW-1185">Reference proteome</keyword>
<dbReference type="PROSITE" id="PS50035">
    <property type="entry name" value="PLD"/>
    <property type="match status" value="2"/>
</dbReference>
<feature type="domain" description="PLD phosphodiesterase" evidence="2">
    <location>
        <begin position="240"/>
        <end position="267"/>
    </location>
</feature>
<name>A0AAN6VZS8_9PEZI</name>
<feature type="domain" description="PLD phosphodiesterase" evidence="2">
    <location>
        <begin position="532"/>
        <end position="559"/>
    </location>
</feature>
<dbReference type="InterPro" id="IPR025202">
    <property type="entry name" value="PLD-like_dom"/>
</dbReference>
<reference evidence="3" key="1">
    <citation type="journal article" date="2023" name="Mol. Phylogenet. Evol.">
        <title>Genome-scale phylogeny and comparative genomics of the fungal order Sordariales.</title>
        <authorList>
            <person name="Hensen N."/>
            <person name="Bonometti L."/>
            <person name="Westerberg I."/>
            <person name="Brannstrom I.O."/>
            <person name="Guillou S."/>
            <person name="Cros-Aarteil S."/>
            <person name="Calhoun S."/>
            <person name="Haridas S."/>
            <person name="Kuo A."/>
            <person name="Mondo S."/>
            <person name="Pangilinan J."/>
            <person name="Riley R."/>
            <person name="LaButti K."/>
            <person name="Andreopoulos B."/>
            <person name="Lipzen A."/>
            <person name="Chen C."/>
            <person name="Yan M."/>
            <person name="Daum C."/>
            <person name="Ng V."/>
            <person name="Clum A."/>
            <person name="Steindorff A."/>
            <person name="Ohm R.A."/>
            <person name="Martin F."/>
            <person name="Silar P."/>
            <person name="Natvig D.O."/>
            <person name="Lalanne C."/>
            <person name="Gautier V."/>
            <person name="Ament-Velasquez S.L."/>
            <person name="Kruys A."/>
            <person name="Hutchinson M.I."/>
            <person name="Powell A.J."/>
            <person name="Barry K."/>
            <person name="Miller A.N."/>
            <person name="Grigoriev I.V."/>
            <person name="Debuchy R."/>
            <person name="Gladieux P."/>
            <person name="Hiltunen Thoren M."/>
            <person name="Johannesson H."/>
        </authorList>
    </citation>
    <scope>NUCLEOTIDE SEQUENCE</scope>
    <source>
        <strain evidence="3">CBS 892.96</strain>
    </source>
</reference>
<evidence type="ECO:0000313" key="4">
    <source>
        <dbReference type="Proteomes" id="UP001302321"/>
    </source>
</evidence>